<dbReference type="InterPro" id="IPR050833">
    <property type="entry name" value="Poly_Biosynth_Transport"/>
</dbReference>
<feature type="transmembrane region" description="Helical" evidence="6">
    <location>
        <begin position="21"/>
        <end position="40"/>
    </location>
</feature>
<reference evidence="7 8" key="1">
    <citation type="journal article" date="2013" name="Appl. Environ. Microbiol.">
        <title>Variation of the Virus-Related Elements within Syntenic Genomes of the Hyperthermophilic Archaeon Aeropyrum.</title>
        <authorList>
            <person name="Daifuku T."/>
            <person name="Yoshida T."/>
            <person name="Kitamura T."/>
            <person name="Kawaichi S."/>
            <person name="Inoue T."/>
            <person name="Nomura K."/>
            <person name="Yoshida Y."/>
            <person name="Kuno S."/>
            <person name="Sako Y."/>
        </authorList>
    </citation>
    <scope>NUCLEOTIDE SEQUENCE [LARGE SCALE GENOMIC DNA]</scope>
    <source>
        <strain evidence="7 8">SY1</strain>
    </source>
</reference>
<organism evidence="7 8">
    <name type="scientific">Aeropyrum camini SY1 = JCM 12091</name>
    <dbReference type="NCBI Taxonomy" id="1198449"/>
    <lineage>
        <taxon>Archaea</taxon>
        <taxon>Thermoproteota</taxon>
        <taxon>Thermoprotei</taxon>
        <taxon>Desulfurococcales</taxon>
        <taxon>Desulfurococcaceae</taxon>
        <taxon>Aeropyrum</taxon>
    </lineage>
</organism>
<evidence type="ECO:0000256" key="6">
    <source>
        <dbReference type="SAM" id="Phobius"/>
    </source>
</evidence>
<keyword evidence="4 6" id="KW-1133">Transmembrane helix</keyword>
<dbReference type="GO" id="GO:0005886">
    <property type="term" value="C:plasma membrane"/>
    <property type="evidence" value="ECO:0007669"/>
    <property type="project" value="UniProtKB-SubCell"/>
</dbReference>
<dbReference type="AlphaFoldDB" id="U3T9L9"/>
<dbReference type="eggNOG" id="arCOG02214">
    <property type="taxonomic scope" value="Archaea"/>
</dbReference>
<feature type="transmembrane region" description="Helical" evidence="6">
    <location>
        <begin position="159"/>
        <end position="192"/>
    </location>
</feature>
<feature type="transmembrane region" description="Helical" evidence="6">
    <location>
        <begin position="86"/>
        <end position="106"/>
    </location>
</feature>
<feature type="transmembrane region" description="Helical" evidence="6">
    <location>
        <begin position="326"/>
        <end position="344"/>
    </location>
</feature>
<keyword evidence="8" id="KW-1185">Reference proteome</keyword>
<proteinExistence type="predicted"/>
<comment type="subcellular location">
    <subcellularLocation>
        <location evidence="1">Cell membrane</location>
        <topology evidence="1">Multi-pass membrane protein</topology>
    </subcellularLocation>
</comment>
<feature type="transmembrane region" description="Helical" evidence="6">
    <location>
        <begin position="118"/>
        <end position="147"/>
    </location>
</feature>
<dbReference type="OrthoDB" id="387394at2157"/>
<feature type="transmembrane region" description="Helical" evidence="6">
    <location>
        <begin position="290"/>
        <end position="314"/>
    </location>
</feature>
<dbReference type="PANTHER" id="PTHR30250:SF28">
    <property type="entry name" value="POLYSACCHARIDE BIOSYNTHESIS PROTEIN"/>
    <property type="match status" value="1"/>
</dbReference>
<evidence type="ECO:0000313" key="8">
    <source>
        <dbReference type="Proteomes" id="UP000016887"/>
    </source>
</evidence>
<gene>
    <name evidence="7" type="ORF">ACAM_0748</name>
</gene>
<evidence type="ECO:0000256" key="1">
    <source>
        <dbReference type="ARBA" id="ARBA00004651"/>
    </source>
</evidence>
<sequence>MERDRSVLDKNLEMTIRGATWIYLASLTVTVTGFVFWLAIARLAGPEAVGTASLVVSSAGLATSLLAAGLQLAVSRETAARGGKAAVAAVSLALAVGLVAALVGYILAEGADLGSYSIYTGVFTLLATLQLALLGVLMGLLMFRLYFLTVLTANLGKMAVGVALALLGYGALSAVLGVITAPLLVAVVSLSVLAAKALRRGIPWPDTASMRSLAVLAASNYPLMFSIQLLVFLSIYGYRLLGGSLDSTGGLYISFMILLALTSLPTSLQLASLPVGTRFGGRPQEASLRLGLVLSTPLAVALIVLAPQVLALINPELAQGSNTLRLLLLATAPLTALMATASLLNKEGQPKSLAILGLTTLSTLTLLLPPLTKSLNSSGAAAAFLAATTLNALLQTHILKLPTKPLLTAQTAQATALPLALYMPPLAALPLALVASATILLASRTAELREIHTLVKTAVSTIGGRETSGD</sequence>
<keyword evidence="3 6" id="KW-0812">Transmembrane</keyword>
<dbReference type="PANTHER" id="PTHR30250">
    <property type="entry name" value="PST FAMILY PREDICTED COLANIC ACID TRANSPORTER"/>
    <property type="match status" value="1"/>
</dbReference>
<evidence type="ECO:0000256" key="5">
    <source>
        <dbReference type="ARBA" id="ARBA00023136"/>
    </source>
</evidence>
<dbReference type="Proteomes" id="UP000016887">
    <property type="component" value="Chromosome"/>
</dbReference>
<feature type="transmembrane region" description="Helical" evidence="6">
    <location>
        <begin position="52"/>
        <end position="74"/>
    </location>
</feature>
<dbReference type="KEGG" id="acj:ACAM_0748"/>
<feature type="transmembrane region" description="Helical" evidence="6">
    <location>
        <begin position="350"/>
        <end position="368"/>
    </location>
</feature>
<feature type="transmembrane region" description="Helical" evidence="6">
    <location>
        <begin position="419"/>
        <end position="442"/>
    </location>
</feature>
<evidence type="ECO:0000256" key="2">
    <source>
        <dbReference type="ARBA" id="ARBA00022475"/>
    </source>
</evidence>
<dbReference type="RefSeq" id="WP_022541490.1">
    <property type="nucleotide sequence ID" value="NZ_BBBZ01000025.1"/>
</dbReference>
<evidence type="ECO:0000256" key="3">
    <source>
        <dbReference type="ARBA" id="ARBA00022692"/>
    </source>
</evidence>
<evidence type="ECO:0000313" key="7">
    <source>
        <dbReference type="EMBL" id="BAN90217.1"/>
    </source>
</evidence>
<accession>U3T9L9</accession>
<evidence type="ECO:0000256" key="4">
    <source>
        <dbReference type="ARBA" id="ARBA00022989"/>
    </source>
</evidence>
<name>U3T9L9_9CREN</name>
<feature type="transmembrane region" description="Helical" evidence="6">
    <location>
        <begin position="250"/>
        <end position="270"/>
    </location>
</feature>
<feature type="transmembrane region" description="Helical" evidence="6">
    <location>
        <begin position="212"/>
        <end position="238"/>
    </location>
</feature>
<dbReference type="EMBL" id="AP012489">
    <property type="protein sequence ID" value="BAN90217.1"/>
    <property type="molecule type" value="Genomic_DNA"/>
</dbReference>
<keyword evidence="2" id="KW-1003">Cell membrane</keyword>
<keyword evidence="5 6" id="KW-0472">Membrane</keyword>
<protein>
    <submittedName>
        <fullName evidence="7">Uncharacterized protein</fullName>
    </submittedName>
</protein>